<name>A0AAT9LDM2_9FIRM</name>
<evidence type="ECO:0000313" key="3">
    <source>
        <dbReference type="EMBL" id="QUL99476.1"/>
    </source>
</evidence>
<reference evidence="3" key="2">
    <citation type="journal article" date="2023" name="Biology">
        <title>Prokaryotic Life Associated with Coal-Fire Gas Vents Revealed by Metagenomics.</title>
        <authorList>
            <person name="Kadnikov V.V."/>
            <person name="Mardanov A.V."/>
            <person name="Beletsky A.V."/>
            <person name="Karnachuk O.V."/>
            <person name="Ravin N.V."/>
        </authorList>
    </citation>
    <scope>NUCLEOTIDE SEQUENCE</scope>
    <source>
        <strain evidence="3">Bu02</strain>
    </source>
</reference>
<evidence type="ECO:0000259" key="2">
    <source>
        <dbReference type="Pfam" id="PF14242"/>
    </source>
</evidence>
<keyword evidence="1" id="KW-0472">Membrane</keyword>
<protein>
    <submittedName>
        <fullName evidence="3">DUF4342 domain-containing protein</fullName>
    </submittedName>
</protein>
<dbReference type="Gene3D" id="1.10.8.10">
    <property type="entry name" value="DNA helicase RuvA subunit, C-terminal domain"/>
    <property type="match status" value="1"/>
</dbReference>
<feature type="transmembrane region" description="Helical" evidence="1">
    <location>
        <begin position="84"/>
        <end position="103"/>
    </location>
</feature>
<sequence length="136" mass="15021">MKDVDETLAKIDAIRKRTNVTYERAREALEKAGGDVVSALTEIEKSSRKKEVMRVRGEDLLRTVAAIIRRGNASRIVIKKGDSVVMDIPVTIGVVATILAPWLTLLGTTALLVSTWTLEIERPEDGSEMEPTRTSM</sequence>
<dbReference type="InterPro" id="IPR009060">
    <property type="entry name" value="UBA-like_sf"/>
</dbReference>
<keyword evidence="1" id="KW-0812">Transmembrane</keyword>
<dbReference type="InterPro" id="IPR025642">
    <property type="entry name" value="DUF4342"/>
</dbReference>
<feature type="domain" description="DUF4342" evidence="2">
    <location>
        <begin position="48"/>
        <end position="122"/>
    </location>
</feature>
<dbReference type="Pfam" id="PF14242">
    <property type="entry name" value="DUF4342"/>
    <property type="match status" value="1"/>
</dbReference>
<dbReference type="SUPFAM" id="SSF46934">
    <property type="entry name" value="UBA-like"/>
    <property type="match status" value="1"/>
</dbReference>
<evidence type="ECO:0000256" key="1">
    <source>
        <dbReference type="SAM" id="Phobius"/>
    </source>
</evidence>
<dbReference type="EMBL" id="CP062796">
    <property type="protein sequence ID" value="QUL99476.1"/>
    <property type="molecule type" value="Genomic_DNA"/>
</dbReference>
<proteinExistence type="predicted"/>
<dbReference type="KEGG" id="fcz:IMF26_05410"/>
<organism evidence="3">
    <name type="scientific">Candidatus Fermentithermobacillus carboniphilus</name>
    <dbReference type="NCBI Taxonomy" id="3085328"/>
    <lineage>
        <taxon>Bacteria</taxon>
        <taxon>Bacillati</taxon>
        <taxon>Bacillota</taxon>
        <taxon>Candidatus Fermentithermobacillia</taxon>
        <taxon>Candidatus Fermentithermobacillales</taxon>
        <taxon>Candidatus Fermentithermobacillaceae</taxon>
        <taxon>Candidatus Fermentithermobacillus</taxon>
    </lineage>
</organism>
<reference evidence="3" key="1">
    <citation type="submission" date="2020-10" db="EMBL/GenBank/DDBJ databases">
        <authorList>
            <person name="Kadnikov V."/>
            <person name="Beletsky A.V."/>
            <person name="Mardanov A.V."/>
            <person name="Karnachuk O.V."/>
            <person name="Ravin N.V."/>
        </authorList>
    </citation>
    <scope>NUCLEOTIDE SEQUENCE</scope>
    <source>
        <strain evidence="3">Bu02</strain>
    </source>
</reference>
<keyword evidence="1" id="KW-1133">Transmembrane helix</keyword>
<gene>
    <name evidence="3" type="ORF">IMF26_05410</name>
</gene>
<dbReference type="AlphaFoldDB" id="A0AAT9LDM2"/>
<accession>A0AAT9LDM2</accession>